<feature type="domain" description="VWFA" evidence="1">
    <location>
        <begin position="289"/>
        <end position="461"/>
    </location>
</feature>
<dbReference type="PROSITE" id="PS51468">
    <property type="entry name" value="VIT"/>
    <property type="match status" value="1"/>
</dbReference>
<dbReference type="SUPFAM" id="SSF53300">
    <property type="entry name" value="vWA-like"/>
    <property type="match status" value="1"/>
</dbReference>
<dbReference type="InterPro" id="IPR002035">
    <property type="entry name" value="VWF_A"/>
</dbReference>
<dbReference type="PANTHER" id="PTHR45737">
    <property type="entry name" value="VON WILLEBRAND FACTOR A DOMAIN-CONTAINING PROTEIN 5A"/>
    <property type="match status" value="1"/>
</dbReference>
<proteinExistence type="predicted"/>
<gene>
    <name evidence="3" type="ORF">IQ235_08685</name>
</gene>
<dbReference type="PANTHER" id="PTHR45737:SF6">
    <property type="entry name" value="VON WILLEBRAND FACTOR A DOMAIN-CONTAINING PROTEIN 5A"/>
    <property type="match status" value="1"/>
</dbReference>
<dbReference type="AlphaFoldDB" id="A0A928Z8R1"/>
<dbReference type="InterPro" id="IPR013694">
    <property type="entry name" value="VIT"/>
</dbReference>
<organism evidence="3 4">
    <name type="scientific">Zarconia navalis LEGE 11467</name>
    <dbReference type="NCBI Taxonomy" id="1828826"/>
    <lineage>
        <taxon>Bacteria</taxon>
        <taxon>Bacillati</taxon>
        <taxon>Cyanobacteriota</taxon>
        <taxon>Cyanophyceae</taxon>
        <taxon>Oscillatoriophycideae</taxon>
        <taxon>Oscillatoriales</taxon>
        <taxon>Oscillatoriales incertae sedis</taxon>
        <taxon>Zarconia</taxon>
        <taxon>Zarconia navalis</taxon>
    </lineage>
</organism>
<name>A0A928Z8R1_9CYAN</name>
<dbReference type="SMART" id="SM00609">
    <property type="entry name" value="VIT"/>
    <property type="match status" value="1"/>
</dbReference>
<dbReference type="Pfam" id="PF08487">
    <property type="entry name" value="VIT"/>
    <property type="match status" value="1"/>
</dbReference>
<evidence type="ECO:0000259" key="2">
    <source>
        <dbReference type="PROSITE" id="PS51468"/>
    </source>
</evidence>
<dbReference type="SMART" id="SM00327">
    <property type="entry name" value="VWA"/>
    <property type="match status" value="1"/>
</dbReference>
<sequence>MSIAKSTQPTSIGGLYADSPRRQMLFPLQHMAVVARIAGNLSRVRVRQTFANRSDRSLEATYIFPLPCGAAVDRLQVRIGERTISGRIEKRETAYKIYQQAKQEGRTAGLLEQERDNIFAQSIAHIRPGEQIEIDLLYTELLRSEGAECEFVFPTVVGPRYIPGRSISSGTLDTELVPDASRICPPIKPFDIPSLNRLDIKIEIDAGLPIDDVRSPSHDIDIERHGHLVRVHLTAGDTIPNRDAIVRYRVAGTETRSSVLTQADERGGHFALYSIPASIYSREDIFPKDVVFLIDTSGSQMGDPLEKSQELMCRFIRGLNPEDTFTIINFADTAKQLSLAPLTNTPMHCERAIDYIQNLHAYGGTRMLGGIRAAIEFPEPQPGRLRSVVMLSDGYIGNECAILAEVQDKLQPGNRLHTFGVGSSVNRFLIEGLARVGRGISRVVRPDEPTAEVAETFFRQINNPVLRDIEVCWHGEGESPQIYPEIVPDLFDRQPLTIFGRKTDRRPGTLQITGTTPSGERYERQFGIGFETGGNEAIAQLWGRSRIEHL</sequence>
<keyword evidence="4" id="KW-1185">Reference proteome</keyword>
<evidence type="ECO:0000313" key="3">
    <source>
        <dbReference type="EMBL" id="MBE9040854.1"/>
    </source>
</evidence>
<dbReference type="PROSITE" id="PS50234">
    <property type="entry name" value="VWFA"/>
    <property type="match status" value="1"/>
</dbReference>
<dbReference type="RefSeq" id="WP_264321090.1">
    <property type="nucleotide sequence ID" value="NZ_JADEXN010000125.1"/>
</dbReference>
<feature type="non-terminal residue" evidence="3">
    <location>
        <position position="550"/>
    </location>
</feature>
<dbReference type="InterPro" id="IPR036465">
    <property type="entry name" value="vWFA_dom_sf"/>
</dbReference>
<evidence type="ECO:0000259" key="1">
    <source>
        <dbReference type="PROSITE" id="PS50234"/>
    </source>
</evidence>
<dbReference type="Pfam" id="PF13768">
    <property type="entry name" value="VWA_3"/>
    <property type="match status" value="1"/>
</dbReference>
<protein>
    <submittedName>
        <fullName evidence="3">VWA domain-containing protein</fullName>
    </submittedName>
</protein>
<accession>A0A928Z8R1</accession>
<reference evidence="3" key="1">
    <citation type="submission" date="2020-10" db="EMBL/GenBank/DDBJ databases">
        <authorList>
            <person name="Castelo-Branco R."/>
            <person name="Eusebio N."/>
            <person name="Adriana R."/>
            <person name="Vieira A."/>
            <person name="Brugerolle De Fraissinette N."/>
            <person name="Rezende De Castro R."/>
            <person name="Schneider M.P."/>
            <person name="Vasconcelos V."/>
            <person name="Leao P.N."/>
        </authorList>
    </citation>
    <scope>NUCLEOTIDE SEQUENCE</scope>
    <source>
        <strain evidence="3">LEGE 11467</strain>
    </source>
</reference>
<feature type="domain" description="VIT" evidence="2">
    <location>
        <begin position="12"/>
        <end position="140"/>
    </location>
</feature>
<comment type="caution">
    <text evidence="3">The sequence shown here is derived from an EMBL/GenBank/DDBJ whole genome shotgun (WGS) entry which is preliminary data.</text>
</comment>
<evidence type="ECO:0000313" key="4">
    <source>
        <dbReference type="Proteomes" id="UP000621799"/>
    </source>
</evidence>
<dbReference type="Gene3D" id="3.40.50.410">
    <property type="entry name" value="von Willebrand factor, type A domain"/>
    <property type="match status" value="1"/>
</dbReference>
<dbReference type="EMBL" id="JADEXN010000125">
    <property type="protein sequence ID" value="MBE9040854.1"/>
    <property type="molecule type" value="Genomic_DNA"/>
</dbReference>
<dbReference type="Proteomes" id="UP000621799">
    <property type="component" value="Unassembled WGS sequence"/>
</dbReference>